<feature type="domain" description="TY-Chap N-terminal" evidence="3">
    <location>
        <begin position="14"/>
        <end position="141"/>
    </location>
</feature>
<proteinExistence type="predicted"/>
<evidence type="ECO:0000256" key="1">
    <source>
        <dbReference type="SAM" id="MobiDB-lite"/>
    </source>
</evidence>
<accession>A0A438BBB7</accession>
<name>A0A438BBB7_9NOCA</name>
<dbReference type="InterPro" id="IPR054342">
    <property type="entry name" value="TY-Chap_C"/>
</dbReference>
<feature type="domain" description="TY-Chap C-terminal" evidence="4">
    <location>
        <begin position="337"/>
        <end position="426"/>
    </location>
</feature>
<dbReference type="PROSITE" id="PS00018">
    <property type="entry name" value="EF_HAND_1"/>
    <property type="match status" value="1"/>
</dbReference>
<dbReference type="Proteomes" id="UP000286208">
    <property type="component" value="Unassembled WGS sequence"/>
</dbReference>
<organism evidence="5 6">
    <name type="scientific">Prescottella agglutinans</name>
    <dbReference type="NCBI Taxonomy" id="1644129"/>
    <lineage>
        <taxon>Bacteria</taxon>
        <taxon>Bacillati</taxon>
        <taxon>Actinomycetota</taxon>
        <taxon>Actinomycetes</taxon>
        <taxon>Mycobacteriales</taxon>
        <taxon>Nocardiaceae</taxon>
        <taxon>Prescottella</taxon>
    </lineage>
</organism>
<comment type="caution">
    <text evidence="5">The sequence shown here is derived from an EMBL/GenBank/DDBJ whole genome shotgun (WGS) entry which is preliminary data.</text>
</comment>
<protein>
    <submittedName>
        <fullName evidence="5">Uncharacterized protein</fullName>
    </submittedName>
</protein>
<feature type="compositionally biased region" description="Basic and acidic residues" evidence="1">
    <location>
        <begin position="463"/>
        <end position="472"/>
    </location>
</feature>
<dbReference type="Pfam" id="PF22551">
    <property type="entry name" value="TY-Chap1"/>
    <property type="match status" value="1"/>
</dbReference>
<dbReference type="InterPro" id="IPR054343">
    <property type="entry name" value="TY-Chap_M"/>
</dbReference>
<dbReference type="AlphaFoldDB" id="A0A438BBB7"/>
<feature type="region of interest" description="Disordered" evidence="1">
    <location>
        <begin position="431"/>
        <end position="472"/>
    </location>
</feature>
<dbReference type="Pfam" id="PF22554">
    <property type="entry name" value="Chap-C"/>
    <property type="match status" value="1"/>
</dbReference>
<evidence type="ECO:0000259" key="3">
    <source>
        <dbReference type="Pfam" id="PF22552"/>
    </source>
</evidence>
<keyword evidence="6" id="KW-1185">Reference proteome</keyword>
<dbReference type="RefSeq" id="WP_127917351.1">
    <property type="nucleotide sequence ID" value="NZ_RKLP01000009.1"/>
</dbReference>
<evidence type="ECO:0000313" key="5">
    <source>
        <dbReference type="EMBL" id="RVW08191.1"/>
    </source>
</evidence>
<evidence type="ECO:0000259" key="2">
    <source>
        <dbReference type="Pfam" id="PF22551"/>
    </source>
</evidence>
<dbReference type="InterPro" id="IPR018247">
    <property type="entry name" value="EF_Hand_1_Ca_BS"/>
</dbReference>
<evidence type="ECO:0000259" key="4">
    <source>
        <dbReference type="Pfam" id="PF22554"/>
    </source>
</evidence>
<feature type="domain" description="TY-Chap central" evidence="2">
    <location>
        <begin position="182"/>
        <end position="311"/>
    </location>
</feature>
<gene>
    <name evidence="5" type="ORF">EGT67_17440</name>
</gene>
<dbReference type="EMBL" id="RKLP01000009">
    <property type="protein sequence ID" value="RVW08191.1"/>
    <property type="molecule type" value="Genomic_DNA"/>
</dbReference>
<sequence length="472" mass="52460">MFEITSFDEAVDRSWITFQHKLADHLSAMRNDDVLILDWIEESTVEGFTPWMQFLLWDNEFVRAEVSSNAYLAPLYTLAPEDEDRLCALGWGRPTHLPHEDPDDGSPAFFVDKEQRWADQIAAMTVTTLREIWNVPHPSFLRTEMIGTLEGADLTGADTTDAEPEHPGLDDSAAVVARDPQELRELVARTVEQAMGFPPELDEDGDVVLRLDDQPVFVISHPDRPLVRVWMPLLYAVAGRTRAAENICDLTRRWPGIRFTLDDDRLNASIDISGNPFVPRHLIDALDQFGKFVPTIDAGFATRFDGSRFAEGLYRADVDADEGFPDDAAGGEEDEADLPAALMTLLHLDPNGTGALSAHEVAAVCGHDRDAVLEYLRITKEQEISWRESARTARTEDDSEEADVCDCEARVWAQTHESLREALRVIALPDPPRAAPTAAKPDQLDLLGDSAGPTLFDTNTIEPPDHTARGAE</sequence>
<reference evidence="5 6" key="1">
    <citation type="submission" date="2018-11" db="EMBL/GenBank/DDBJ databases">
        <title>Rhodococcus spongicola sp. nov. and Rhodococcus xishaensis sp. nov. from marine sponges.</title>
        <authorList>
            <person name="Li L."/>
            <person name="Lin H.W."/>
        </authorList>
    </citation>
    <scope>NUCLEOTIDE SEQUENCE [LARGE SCALE GENOMIC DNA]</scope>
    <source>
        <strain evidence="5 6">CCTCC AB2014297</strain>
    </source>
</reference>
<dbReference type="Pfam" id="PF22552">
    <property type="entry name" value="TY-Chap3"/>
    <property type="match status" value="1"/>
</dbReference>
<evidence type="ECO:0000313" key="6">
    <source>
        <dbReference type="Proteomes" id="UP000286208"/>
    </source>
</evidence>
<dbReference type="InterPro" id="IPR054344">
    <property type="entry name" value="TY-Chap_N"/>
</dbReference>
<dbReference type="OrthoDB" id="4772408at2"/>